<evidence type="ECO:0000256" key="5">
    <source>
        <dbReference type="ARBA" id="ARBA00023163"/>
    </source>
</evidence>
<dbReference type="Pfam" id="PF04983">
    <property type="entry name" value="RNA_pol_Rpb1_3"/>
    <property type="match status" value="1"/>
</dbReference>
<feature type="domain" description="RNA polymerase Rpb1" evidence="6">
    <location>
        <begin position="6"/>
        <end position="58"/>
    </location>
</feature>
<dbReference type="EC" id="2.7.7.6" evidence="1"/>
<reference evidence="7" key="2">
    <citation type="journal article" date="2014" name="ISME J.">
        <title>Microbial stratification in low pH oxic and suboxic macroscopic growths along an acid mine drainage.</title>
        <authorList>
            <person name="Mendez-Garcia C."/>
            <person name="Mesa V."/>
            <person name="Sprenger R.R."/>
            <person name="Richter M."/>
            <person name="Diez M.S."/>
            <person name="Solano J."/>
            <person name="Bargiela R."/>
            <person name="Golyshina O.V."/>
            <person name="Manteca A."/>
            <person name="Ramos J.L."/>
            <person name="Gallego J.R."/>
            <person name="Llorente I."/>
            <person name="Martins Dos Santos V.A."/>
            <person name="Jensen O.N."/>
            <person name="Pelaez A.I."/>
            <person name="Sanchez J."/>
            <person name="Ferrer M."/>
        </authorList>
    </citation>
    <scope>NUCLEOTIDE SEQUENCE</scope>
</reference>
<gene>
    <name evidence="7" type="ORF">B2A_12868</name>
</gene>
<dbReference type="GO" id="GO:0006351">
    <property type="term" value="P:DNA-templated transcription"/>
    <property type="evidence" value="ECO:0007669"/>
    <property type="project" value="InterPro"/>
</dbReference>
<evidence type="ECO:0000256" key="4">
    <source>
        <dbReference type="ARBA" id="ARBA00022695"/>
    </source>
</evidence>
<dbReference type="AlphaFoldDB" id="T0YQG1"/>
<accession>T0YQG1</accession>
<evidence type="ECO:0000256" key="3">
    <source>
        <dbReference type="ARBA" id="ARBA00022679"/>
    </source>
</evidence>
<proteinExistence type="predicted"/>
<feature type="non-terminal residue" evidence="7">
    <location>
        <position position="63"/>
    </location>
</feature>
<dbReference type="GO" id="GO:0003899">
    <property type="term" value="F:DNA-directed RNA polymerase activity"/>
    <property type="evidence" value="ECO:0007669"/>
    <property type="project" value="UniProtKB-EC"/>
</dbReference>
<sequence>MSFDLINQDMTKKAISATINACYRTLGLKETVIFADQLMYTGFHYATRAGVSFGIDDIVIPDQ</sequence>
<evidence type="ECO:0000256" key="2">
    <source>
        <dbReference type="ARBA" id="ARBA00022478"/>
    </source>
</evidence>
<dbReference type="Gene3D" id="1.10.274.100">
    <property type="entry name" value="RNA polymerase Rpb1, domain 3"/>
    <property type="match status" value="1"/>
</dbReference>
<name>T0YQG1_9ZZZZ</name>
<dbReference type="InterPro" id="IPR007066">
    <property type="entry name" value="RNA_pol_Rpb1_3"/>
</dbReference>
<reference evidence="7" key="1">
    <citation type="submission" date="2013-08" db="EMBL/GenBank/DDBJ databases">
        <authorList>
            <person name="Mendez C."/>
            <person name="Richter M."/>
            <person name="Ferrer M."/>
            <person name="Sanchez J."/>
        </authorList>
    </citation>
    <scope>NUCLEOTIDE SEQUENCE</scope>
</reference>
<dbReference type="InterPro" id="IPR042102">
    <property type="entry name" value="RNA_pol_Rpb1_3_sf"/>
</dbReference>
<dbReference type="GO" id="GO:0000428">
    <property type="term" value="C:DNA-directed RNA polymerase complex"/>
    <property type="evidence" value="ECO:0007669"/>
    <property type="project" value="UniProtKB-KW"/>
</dbReference>
<evidence type="ECO:0000313" key="7">
    <source>
        <dbReference type="EMBL" id="EQD33992.1"/>
    </source>
</evidence>
<dbReference type="GO" id="GO:0003677">
    <property type="term" value="F:DNA binding"/>
    <property type="evidence" value="ECO:0007669"/>
    <property type="project" value="InterPro"/>
</dbReference>
<keyword evidence="5" id="KW-0804">Transcription</keyword>
<comment type="caution">
    <text evidence="7">The sequence shown here is derived from an EMBL/GenBank/DDBJ whole genome shotgun (WGS) entry which is preliminary data.</text>
</comment>
<protein>
    <recommendedName>
        <fullName evidence="1">DNA-directed RNA polymerase</fullName>
        <ecNumber evidence="1">2.7.7.6</ecNumber>
    </recommendedName>
</protein>
<dbReference type="SUPFAM" id="SSF64484">
    <property type="entry name" value="beta and beta-prime subunits of DNA dependent RNA-polymerase"/>
    <property type="match status" value="1"/>
</dbReference>
<keyword evidence="3" id="KW-0808">Transferase</keyword>
<organism evidence="7">
    <name type="scientific">mine drainage metagenome</name>
    <dbReference type="NCBI Taxonomy" id="410659"/>
    <lineage>
        <taxon>unclassified sequences</taxon>
        <taxon>metagenomes</taxon>
        <taxon>ecological metagenomes</taxon>
    </lineage>
</organism>
<keyword evidence="4" id="KW-0548">Nucleotidyltransferase</keyword>
<keyword evidence="2 7" id="KW-0240">DNA-directed RNA polymerase</keyword>
<evidence type="ECO:0000259" key="6">
    <source>
        <dbReference type="Pfam" id="PF04983"/>
    </source>
</evidence>
<dbReference type="EMBL" id="AUZZ01009286">
    <property type="protein sequence ID" value="EQD33992.1"/>
    <property type="molecule type" value="Genomic_DNA"/>
</dbReference>
<evidence type="ECO:0000256" key="1">
    <source>
        <dbReference type="ARBA" id="ARBA00012418"/>
    </source>
</evidence>